<name>A0A9D1PRW4_9FIRM</name>
<dbReference type="GO" id="GO:0000166">
    <property type="term" value="F:nucleotide binding"/>
    <property type="evidence" value="ECO:0007669"/>
    <property type="project" value="InterPro"/>
</dbReference>
<dbReference type="Pfam" id="PF22725">
    <property type="entry name" value="GFO_IDH_MocA_C3"/>
    <property type="match status" value="1"/>
</dbReference>
<dbReference type="Gene3D" id="3.30.360.10">
    <property type="entry name" value="Dihydrodipicolinate Reductase, domain 2"/>
    <property type="match status" value="1"/>
</dbReference>
<evidence type="ECO:0000256" key="1">
    <source>
        <dbReference type="ARBA" id="ARBA00010928"/>
    </source>
</evidence>
<protein>
    <submittedName>
        <fullName evidence="5">Gfo/Idh/MocA family oxidoreductase</fullName>
    </submittedName>
</protein>
<dbReference type="AlphaFoldDB" id="A0A9D1PRW4"/>
<evidence type="ECO:0000313" key="6">
    <source>
        <dbReference type="Proteomes" id="UP000824162"/>
    </source>
</evidence>
<dbReference type="InterPro" id="IPR055170">
    <property type="entry name" value="GFO_IDH_MocA-like_dom"/>
</dbReference>
<dbReference type="Pfam" id="PF01408">
    <property type="entry name" value="GFO_IDH_MocA"/>
    <property type="match status" value="1"/>
</dbReference>
<accession>A0A9D1PRW4</accession>
<evidence type="ECO:0000259" key="4">
    <source>
        <dbReference type="Pfam" id="PF22725"/>
    </source>
</evidence>
<dbReference type="InterPro" id="IPR050984">
    <property type="entry name" value="Gfo/Idh/MocA_domain"/>
</dbReference>
<comment type="similarity">
    <text evidence="1">Belongs to the Gfo/Idh/MocA family.</text>
</comment>
<dbReference type="EMBL" id="DXIJ01000059">
    <property type="protein sequence ID" value="HIV85765.1"/>
    <property type="molecule type" value="Genomic_DNA"/>
</dbReference>
<evidence type="ECO:0000259" key="3">
    <source>
        <dbReference type="Pfam" id="PF01408"/>
    </source>
</evidence>
<reference evidence="5" key="2">
    <citation type="submission" date="2021-04" db="EMBL/GenBank/DDBJ databases">
        <authorList>
            <person name="Gilroy R."/>
        </authorList>
    </citation>
    <scope>NUCLEOTIDE SEQUENCE</scope>
    <source>
        <strain evidence="5">5790</strain>
    </source>
</reference>
<dbReference type="PANTHER" id="PTHR22604">
    <property type="entry name" value="OXIDOREDUCTASES"/>
    <property type="match status" value="1"/>
</dbReference>
<feature type="domain" description="Gfo/Idh/MocA-like oxidoreductase N-terminal" evidence="3">
    <location>
        <begin position="3"/>
        <end position="118"/>
    </location>
</feature>
<evidence type="ECO:0000313" key="5">
    <source>
        <dbReference type="EMBL" id="HIV85765.1"/>
    </source>
</evidence>
<dbReference type="SUPFAM" id="SSF51735">
    <property type="entry name" value="NAD(P)-binding Rossmann-fold domains"/>
    <property type="match status" value="1"/>
</dbReference>
<dbReference type="PANTHER" id="PTHR22604:SF105">
    <property type="entry name" value="TRANS-1,2-DIHYDROBENZENE-1,2-DIOL DEHYDROGENASE"/>
    <property type="match status" value="1"/>
</dbReference>
<dbReference type="SUPFAM" id="SSF55347">
    <property type="entry name" value="Glyceraldehyde-3-phosphate dehydrogenase-like, C-terminal domain"/>
    <property type="match status" value="1"/>
</dbReference>
<comment type="caution">
    <text evidence="5">The sequence shown here is derived from an EMBL/GenBank/DDBJ whole genome shotgun (WGS) entry which is preliminary data.</text>
</comment>
<evidence type="ECO:0000256" key="2">
    <source>
        <dbReference type="ARBA" id="ARBA00023002"/>
    </source>
</evidence>
<keyword evidence="2" id="KW-0560">Oxidoreductase</keyword>
<proteinExistence type="inferred from homology"/>
<dbReference type="Proteomes" id="UP000824162">
    <property type="component" value="Unassembled WGS sequence"/>
</dbReference>
<organism evidence="5 6">
    <name type="scientific">Candidatus Monoglobus merdigallinarum</name>
    <dbReference type="NCBI Taxonomy" id="2838698"/>
    <lineage>
        <taxon>Bacteria</taxon>
        <taxon>Bacillati</taxon>
        <taxon>Bacillota</taxon>
        <taxon>Clostridia</taxon>
        <taxon>Monoglobales</taxon>
        <taxon>Monoglobaceae</taxon>
        <taxon>Monoglobus</taxon>
    </lineage>
</organism>
<dbReference type="InterPro" id="IPR036291">
    <property type="entry name" value="NAD(P)-bd_dom_sf"/>
</dbReference>
<gene>
    <name evidence="5" type="ORF">H9900_03020</name>
</gene>
<dbReference type="GO" id="GO:0016491">
    <property type="term" value="F:oxidoreductase activity"/>
    <property type="evidence" value="ECO:0007669"/>
    <property type="project" value="UniProtKB-KW"/>
</dbReference>
<dbReference type="InterPro" id="IPR000683">
    <property type="entry name" value="Gfo/Idh/MocA-like_OxRdtase_N"/>
</dbReference>
<feature type="domain" description="GFO/IDH/MocA-like oxidoreductase" evidence="4">
    <location>
        <begin position="132"/>
        <end position="243"/>
    </location>
</feature>
<sequence length="322" mass="35906">MKLNWGILGAGWIAGDMAEVLYKSGRPAYSIANRTKANAEKLAKQYGIQKVYDDPGDIFKDENVDAIYIATPHNRHFEAIIQALKNGKHVLCEKSITLNITQLREAAELAEKNGLVLAEAMTVYHMPLYKELALRLKRGEFGRVNFINVFHGSFKEYDMSNRFFSKALAGGAILDLGVYALAFVRQFLNSSPDIVKSAAVLAPSGVDEQESIVLMNKDMQTASITLSLHSKSPKYGIVSCEKAYIEISDYQRPSDAKITYSDSGRSEIISAGEHDKALLYEIQDLEASVSGTDCTYLNYSTDVMEIMSRLRDEWGVIYPEEE</sequence>
<dbReference type="Gene3D" id="3.40.50.720">
    <property type="entry name" value="NAD(P)-binding Rossmann-like Domain"/>
    <property type="match status" value="1"/>
</dbReference>
<reference evidence="5" key="1">
    <citation type="journal article" date="2021" name="PeerJ">
        <title>Extensive microbial diversity within the chicken gut microbiome revealed by metagenomics and culture.</title>
        <authorList>
            <person name="Gilroy R."/>
            <person name="Ravi A."/>
            <person name="Getino M."/>
            <person name="Pursley I."/>
            <person name="Horton D.L."/>
            <person name="Alikhan N.F."/>
            <person name="Baker D."/>
            <person name="Gharbi K."/>
            <person name="Hall N."/>
            <person name="Watson M."/>
            <person name="Adriaenssens E.M."/>
            <person name="Foster-Nyarko E."/>
            <person name="Jarju S."/>
            <person name="Secka A."/>
            <person name="Antonio M."/>
            <person name="Oren A."/>
            <person name="Chaudhuri R.R."/>
            <person name="La Ragione R."/>
            <person name="Hildebrand F."/>
            <person name="Pallen M.J."/>
        </authorList>
    </citation>
    <scope>NUCLEOTIDE SEQUENCE</scope>
    <source>
        <strain evidence="5">5790</strain>
    </source>
</reference>